<evidence type="ECO:0000256" key="2">
    <source>
        <dbReference type="ARBA" id="ARBA00008891"/>
    </source>
</evidence>
<dbReference type="EMBL" id="AUSU01000880">
    <property type="protein sequence ID" value="EPS72327.1"/>
    <property type="molecule type" value="Genomic_DNA"/>
</dbReference>
<keyword evidence="9" id="KW-1185">Reference proteome</keyword>
<evidence type="ECO:0000256" key="5">
    <source>
        <dbReference type="ARBA" id="ARBA00023085"/>
    </source>
</evidence>
<dbReference type="SUPFAM" id="SSF51126">
    <property type="entry name" value="Pectin lyase-like"/>
    <property type="match status" value="1"/>
</dbReference>
<feature type="domain" description="Pectinesterase catalytic" evidence="7">
    <location>
        <begin position="19"/>
        <end position="195"/>
    </location>
</feature>
<dbReference type="PANTHER" id="PTHR31321">
    <property type="entry name" value="ACYL-COA THIOESTER HYDROLASE YBHC-RELATED"/>
    <property type="match status" value="1"/>
</dbReference>
<dbReference type="Proteomes" id="UP000015453">
    <property type="component" value="Unassembled WGS sequence"/>
</dbReference>
<dbReference type="Pfam" id="PF01095">
    <property type="entry name" value="Pectinesterase"/>
    <property type="match status" value="1"/>
</dbReference>
<keyword evidence="5" id="KW-0063">Aspartyl esterase</keyword>
<dbReference type="GO" id="GO:0042545">
    <property type="term" value="P:cell wall modification"/>
    <property type="evidence" value="ECO:0007669"/>
    <property type="project" value="InterPro"/>
</dbReference>
<protein>
    <recommendedName>
        <fullName evidence="3">pectinesterase</fullName>
        <ecNumber evidence="3">3.1.1.11</ecNumber>
    </recommendedName>
</protein>
<evidence type="ECO:0000313" key="9">
    <source>
        <dbReference type="Proteomes" id="UP000015453"/>
    </source>
</evidence>
<evidence type="ECO:0000256" key="6">
    <source>
        <dbReference type="ARBA" id="ARBA00047928"/>
    </source>
</evidence>
<gene>
    <name evidence="8" type="ORF">M569_02438</name>
</gene>
<dbReference type="GO" id="GO:0030599">
    <property type="term" value="F:pectinesterase activity"/>
    <property type="evidence" value="ECO:0007669"/>
    <property type="project" value="UniProtKB-EC"/>
</dbReference>
<dbReference type="UniPathway" id="UPA00545">
    <property type="reaction ID" value="UER00823"/>
</dbReference>
<comment type="similarity">
    <text evidence="2">Belongs to the pectinesterase family.</text>
</comment>
<sequence>YQNSYNYPLSPNVPVMAAPAALVMGDRVVFYRCGFVGFQDTLWDERGRHYYRLCTIQGFADFIFGQGQSFFERCTISVTGRSGYIGYITAQGRSSSAASDGYVFKDCNVLGDGQVYLGRPWRSYGRVIFYNTFMSDTIVPQGWDPWSAMGREYQLTFSEYGCSGPGSSKSGRVPWANRASPEELRPFLSISYVDGNEGWVSS</sequence>
<keyword evidence="4" id="KW-0378">Hydrolase</keyword>
<dbReference type="Gene3D" id="2.160.20.10">
    <property type="entry name" value="Single-stranded right-handed beta-helix, Pectin lyase-like"/>
    <property type="match status" value="1"/>
</dbReference>
<evidence type="ECO:0000256" key="3">
    <source>
        <dbReference type="ARBA" id="ARBA00013229"/>
    </source>
</evidence>
<dbReference type="InterPro" id="IPR000070">
    <property type="entry name" value="Pectinesterase_cat"/>
</dbReference>
<organism evidence="8 9">
    <name type="scientific">Genlisea aurea</name>
    <dbReference type="NCBI Taxonomy" id="192259"/>
    <lineage>
        <taxon>Eukaryota</taxon>
        <taxon>Viridiplantae</taxon>
        <taxon>Streptophyta</taxon>
        <taxon>Embryophyta</taxon>
        <taxon>Tracheophyta</taxon>
        <taxon>Spermatophyta</taxon>
        <taxon>Magnoliopsida</taxon>
        <taxon>eudicotyledons</taxon>
        <taxon>Gunneridae</taxon>
        <taxon>Pentapetalae</taxon>
        <taxon>asterids</taxon>
        <taxon>lamiids</taxon>
        <taxon>Lamiales</taxon>
        <taxon>Lentibulariaceae</taxon>
        <taxon>Genlisea</taxon>
    </lineage>
</organism>
<feature type="non-terminal residue" evidence="8">
    <location>
        <position position="1"/>
    </location>
</feature>
<accession>S8EI08</accession>
<dbReference type="InterPro" id="IPR011050">
    <property type="entry name" value="Pectin_lyase_fold/virulence"/>
</dbReference>
<evidence type="ECO:0000256" key="1">
    <source>
        <dbReference type="ARBA" id="ARBA00005184"/>
    </source>
</evidence>
<comment type="catalytic activity">
    <reaction evidence="6">
        <text>[(1-&gt;4)-alpha-D-galacturonosyl methyl ester](n) + n H2O = [(1-&gt;4)-alpha-D-galacturonosyl](n) + n methanol + n H(+)</text>
        <dbReference type="Rhea" id="RHEA:22380"/>
        <dbReference type="Rhea" id="RHEA-COMP:14570"/>
        <dbReference type="Rhea" id="RHEA-COMP:14573"/>
        <dbReference type="ChEBI" id="CHEBI:15377"/>
        <dbReference type="ChEBI" id="CHEBI:15378"/>
        <dbReference type="ChEBI" id="CHEBI:17790"/>
        <dbReference type="ChEBI" id="CHEBI:140522"/>
        <dbReference type="ChEBI" id="CHEBI:140523"/>
        <dbReference type="EC" id="3.1.1.11"/>
    </reaction>
</comment>
<name>S8EI08_9LAMI</name>
<dbReference type="OrthoDB" id="2019149at2759"/>
<dbReference type="GO" id="GO:0045490">
    <property type="term" value="P:pectin catabolic process"/>
    <property type="evidence" value="ECO:0007669"/>
    <property type="project" value="UniProtKB-UniPathway"/>
</dbReference>
<dbReference type="EC" id="3.1.1.11" evidence="3"/>
<evidence type="ECO:0000256" key="4">
    <source>
        <dbReference type="ARBA" id="ARBA00022801"/>
    </source>
</evidence>
<reference evidence="8 9" key="1">
    <citation type="journal article" date="2013" name="BMC Genomics">
        <title>The miniature genome of a carnivorous plant Genlisea aurea contains a low number of genes and short non-coding sequences.</title>
        <authorList>
            <person name="Leushkin E.V."/>
            <person name="Sutormin R.A."/>
            <person name="Nabieva E.R."/>
            <person name="Penin A.A."/>
            <person name="Kondrashov A.S."/>
            <person name="Logacheva M.D."/>
        </authorList>
    </citation>
    <scope>NUCLEOTIDE SEQUENCE [LARGE SCALE GENOMIC DNA]</scope>
</reference>
<proteinExistence type="inferred from homology"/>
<evidence type="ECO:0000259" key="7">
    <source>
        <dbReference type="Pfam" id="PF01095"/>
    </source>
</evidence>
<feature type="non-terminal residue" evidence="8">
    <location>
        <position position="202"/>
    </location>
</feature>
<dbReference type="InterPro" id="IPR012334">
    <property type="entry name" value="Pectin_lyas_fold"/>
</dbReference>
<dbReference type="AlphaFoldDB" id="S8EI08"/>
<comment type="pathway">
    <text evidence="1">Glycan metabolism; pectin degradation; 2-dehydro-3-deoxy-D-gluconate from pectin: step 1/5.</text>
</comment>
<comment type="caution">
    <text evidence="8">The sequence shown here is derived from an EMBL/GenBank/DDBJ whole genome shotgun (WGS) entry which is preliminary data.</text>
</comment>
<evidence type="ECO:0000313" key="8">
    <source>
        <dbReference type="EMBL" id="EPS72327.1"/>
    </source>
</evidence>
<dbReference type="PANTHER" id="PTHR31321:SF76">
    <property type="entry name" value="PECTINESTERASE 10-RELATED"/>
    <property type="match status" value="1"/>
</dbReference>